<dbReference type="Proteomes" id="UP000438760">
    <property type="component" value="Unassembled WGS sequence"/>
</dbReference>
<keyword evidence="1" id="KW-1133">Transmembrane helix</keyword>
<evidence type="ECO:0000313" key="4">
    <source>
        <dbReference type="Proteomes" id="UP000438760"/>
    </source>
</evidence>
<dbReference type="AlphaFoldDB" id="A0A6I3LJU8"/>
<dbReference type="PROSITE" id="PS51178">
    <property type="entry name" value="PASTA"/>
    <property type="match status" value="1"/>
</dbReference>
<dbReference type="EMBL" id="WMJX01000014">
    <property type="protein sequence ID" value="MTG98117.1"/>
    <property type="molecule type" value="Genomic_DNA"/>
</dbReference>
<evidence type="ECO:0000259" key="2">
    <source>
        <dbReference type="PROSITE" id="PS51178"/>
    </source>
</evidence>
<protein>
    <submittedName>
        <fullName evidence="3">PASTA domain-containing protein</fullName>
    </submittedName>
</protein>
<feature type="transmembrane region" description="Helical" evidence="1">
    <location>
        <begin position="12"/>
        <end position="34"/>
    </location>
</feature>
<dbReference type="OrthoDB" id="9803895at2"/>
<name>A0A6I3LJU8_9FLAO</name>
<gene>
    <name evidence="3" type="ORF">GJV76_08240</name>
</gene>
<dbReference type="SMART" id="SM00740">
    <property type="entry name" value="PASTA"/>
    <property type="match status" value="2"/>
</dbReference>
<proteinExistence type="predicted"/>
<feature type="domain" description="PASTA" evidence="2">
    <location>
        <begin position="40"/>
        <end position="108"/>
    </location>
</feature>
<organism evidence="3 4">
    <name type="scientific">Myroides albus</name>
    <dbReference type="NCBI Taxonomy" id="2562892"/>
    <lineage>
        <taxon>Bacteria</taxon>
        <taxon>Pseudomonadati</taxon>
        <taxon>Bacteroidota</taxon>
        <taxon>Flavobacteriia</taxon>
        <taxon>Flavobacteriales</taxon>
        <taxon>Flavobacteriaceae</taxon>
        <taxon>Myroides</taxon>
    </lineage>
</organism>
<dbReference type="InterPro" id="IPR005543">
    <property type="entry name" value="PASTA_dom"/>
</dbReference>
<dbReference type="CDD" id="cd06577">
    <property type="entry name" value="PASTA_pknB"/>
    <property type="match status" value="1"/>
</dbReference>
<reference evidence="3 4" key="1">
    <citation type="submission" date="2019-11" db="EMBL/GenBank/DDBJ databases">
        <title>Genome of Strain BIT-d1.</title>
        <authorList>
            <person name="Yang Y."/>
        </authorList>
    </citation>
    <scope>NUCLEOTIDE SEQUENCE [LARGE SCALE GENOMIC DNA]</scope>
    <source>
        <strain evidence="3 4">BIT-d1</strain>
    </source>
</reference>
<dbReference type="Gene3D" id="3.30.10.20">
    <property type="match status" value="2"/>
</dbReference>
<keyword evidence="4" id="KW-1185">Reference proteome</keyword>
<dbReference type="Pfam" id="PF03793">
    <property type="entry name" value="PASTA"/>
    <property type="match status" value="1"/>
</dbReference>
<keyword evidence="1" id="KW-0812">Transmembrane</keyword>
<dbReference type="RefSeq" id="WP_155092151.1">
    <property type="nucleotide sequence ID" value="NZ_CP102754.1"/>
</dbReference>
<comment type="caution">
    <text evidence="3">The sequence shown here is derived from an EMBL/GenBank/DDBJ whole genome shotgun (WGS) entry which is preliminary data.</text>
</comment>
<evidence type="ECO:0000313" key="3">
    <source>
        <dbReference type="EMBL" id="MTG98117.1"/>
    </source>
</evidence>
<accession>A0A6I3LJU8</accession>
<evidence type="ECO:0000256" key="1">
    <source>
        <dbReference type="SAM" id="Phobius"/>
    </source>
</evidence>
<sequence>MKLLKFFTSKAFWVSVIVAVLLVVIGAYLALQWLGKTTNHDQKIAVPNIGKLTSEQAIKVLEESKLQMVVLDTLDFDKNVPPLSIVEQDPKANSFVKENRKIYVKINAATYKDVIVPNLSELTYRQALTTIVSLGLKEGKKSYRTYIGKDVVLQVLQNGKELKQGDRIKKNSVIDFVLGDGRATLSEEELDVAPEIE</sequence>
<keyword evidence="1" id="KW-0472">Membrane</keyword>